<proteinExistence type="predicted"/>
<dbReference type="OrthoDB" id="1796573at2"/>
<dbReference type="PATRIC" id="fig|49338.4.peg.2272"/>
<protein>
    <submittedName>
        <fullName evidence="2">Uncharacterized protein</fullName>
    </submittedName>
</protein>
<dbReference type="AlphaFoldDB" id="A0A098B0X5"/>
<gene>
    <name evidence="3" type="ORF">AT727_15550</name>
    <name evidence="2" type="ORF">DPCES_2108</name>
</gene>
<evidence type="ECO:0000313" key="4">
    <source>
        <dbReference type="Proteomes" id="UP000054623"/>
    </source>
</evidence>
<keyword evidence="1" id="KW-0472">Membrane</keyword>
<dbReference type="Proteomes" id="UP000054623">
    <property type="component" value="Unassembled WGS sequence"/>
</dbReference>
<name>A0A098B0X5_DESHA</name>
<keyword evidence="1" id="KW-0812">Transmembrane</keyword>
<evidence type="ECO:0000256" key="1">
    <source>
        <dbReference type="SAM" id="Phobius"/>
    </source>
</evidence>
<dbReference type="EMBL" id="LK996017">
    <property type="protein sequence ID" value="CDX01995.1"/>
    <property type="molecule type" value="Genomic_DNA"/>
</dbReference>
<reference evidence="2" key="1">
    <citation type="submission" date="2014-07" db="EMBL/GenBank/DDBJ databases">
        <authorList>
            <person name="Hornung V.Bastian."/>
        </authorList>
    </citation>
    <scope>NUCLEOTIDE SEQUENCE</scope>
    <source>
        <strain evidence="2">PCE-S</strain>
    </source>
</reference>
<evidence type="ECO:0000313" key="2">
    <source>
        <dbReference type="EMBL" id="CDX01995.1"/>
    </source>
</evidence>
<dbReference type="EMBL" id="LOCK01000008">
    <property type="protein sequence ID" value="KTE93144.1"/>
    <property type="molecule type" value="Genomic_DNA"/>
</dbReference>
<sequence length="150" mass="17618">MGVFVQQVPSRVLNTAESNHVPKHIRGVLEEFLRRYSELQRVRHREVACLMAVISFGFLSLWGMLFPKYPAISFWLNSLLLVGFILTLVQYVKVRRVSQHVYINVHILYHHLLGKLEVGFCEHESPCQCAEIFRKYMWNRYGISFYGNSI</sequence>
<dbReference type="OMA" id="HLYVNVH"/>
<accession>A0A098B0X5</accession>
<evidence type="ECO:0000313" key="3">
    <source>
        <dbReference type="EMBL" id="KTE93144.1"/>
    </source>
</evidence>
<keyword evidence="1" id="KW-1133">Transmembrane helix</keyword>
<reference evidence="3 4" key="2">
    <citation type="submission" date="2015-12" db="EMBL/GenBank/DDBJ databases">
        <title>Draft Genome Sequence of Desulfitobacterium hafniense Strain DH, a Sulfate-reducing Bacterium Isolated from Paddy Soils.</title>
        <authorList>
            <person name="Bao P."/>
            <person name="Zhang X."/>
            <person name="Li G."/>
        </authorList>
    </citation>
    <scope>NUCLEOTIDE SEQUENCE [LARGE SCALE GENOMIC DNA]</scope>
    <source>
        <strain evidence="3 4">DH</strain>
    </source>
</reference>
<feature type="transmembrane region" description="Helical" evidence="1">
    <location>
        <begin position="72"/>
        <end position="92"/>
    </location>
</feature>
<feature type="transmembrane region" description="Helical" evidence="1">
    <location>
        <begin position="47"/>
        <end position="66"/>
    </location>
</feature>
<organism evidence="2">
    <name type="scientific">Desulfitobacterium hafniense</name>
    <name type="common">Desulfitobacterium frappieri</name>
    <dbReference type="NCBI Taxonomy" id="49338"/>
    <lineage>
        <taxon>Bacteria</taxon>
        <taxon>Bacillati</taxon>
        <taxon>Bacillota</taxon>
        <taxon>Clostridia</taxon>
        <taxon>Eubacteriales</taxon>
        <taxon>Desulfitobacteriaceae</taxon>
        <taxon>Desulfitobacterium</taxon>
    </lineage>
</organism>